<feature type="signal peptide" evidence="1">
    <location>
        <begin position="1"/>
        <end position="19"/>
    </location>
</feature>
<dbReference type="PANTHER" id="PTHR21666:SF268">
    <property type="entry name" value="PEPTIDASE M23 DOMAIN-CONTAINING PROTEIN"/>
    <property type="match status" value="1"/>
</dbReference>
<dbReference type="SUPFAM" id="SSF51261">
    <property type="entry name" value="Duplicated hybrid motif"/>
    <property type="match status" value="1"/>
</dbReference>
<keyword evidence="4" id="KW-1185">Reference proteome</keyword>
<proteinExistence type="predicted"/>
<accession>A0A2S7IMU0</accession>
<dbReference type="OrthoDB" id="9810477at2"/>
<sequence>MKSSTLVTLLLLGLLSACNKPSTVIQGLLGEQSPRDTYVRTLRKQGMLETEAVQQWLHAGETALHDSLIVSLPFREDGVFPAGGQRVFTYQFILPAGRRLEVQLNSTDSLYFLDLFQLRENASPQRLAYVSEKNRILRWEATDDTPLLLRLQPQLSQPEGEFSLRLRTEPLLAFPVAGRSAQHIISFWGAARDGGARSHEGIDVIAPRGTPLLASVPGYITRTGTNPLGGNVVHLSADGLNLSLYYAHLDQQLVQSGQRVQAGDTLGTVGNTGNAITTAPHLHFGIYRSGGAIDPLPYVQAPEFPAATVSKRSADTLRTREATALFSSLPPSRTTRQRLPRHAIVWVEAATKGYFRVQMPEGQRGYVLASSIQPTDKRLSRRKLTTIEIFRKSLTEAVVDTLPKGTTIDVLGTAAAHEFIRLSDGRRGWIPTISDVKTL</sequence>
<dbReference type="Gene3D" id="2.70.70.10">
    <property type="entry name" value="Glucose Permease (Domain IIA)"/>
    <property type="match status" value="1"/>
</dbReference>
<dbReference type="Pfam" id="PF01551">
    <property type="entry name" value="Peptidase_M23"/>
    <property type="match status" value="1"/>
</dbReference>
<dbReference type="AlphaFoldDB" id="A0A2S7IMU0"/>
<dbReference type="InterPro" id="IPR016047">
    <property type="entry name" value="M23ase_b-sheet_dom"/>
</dbReference>
<evidence type="ECO:0000313" key="4">
    <source>
        <dbReference type="Proteomes" id="UP000239590"/>
    </source>
</evidence>
<dbReference type="EMBL" id="PTRA01000001">
    <property type="protein sequence ID" value="PQA58938.1"/>
    <property type="molecule type" value="Genomic_DNA"/>
</dbReference>
<feature type="chain" id="PRO_5015437815" evidence="1">
    <location>
        <begin position="20"/>
        <end position="439"/>
    </location>
</feature>
<gene>
    <name evidence="3" type="ORF">C5O19_04570</name>
</gene>
<dbReference type="PANTHER" id="PTHR21666">
    <property type="entry name" value="PEPTIDASE-RELATED"/>
    <property type="match status" value="1"/>
</dbReference>
<dbReference type="PROSITE" id="PS51257">
    <property type="entry name" value="PROKAR_LIPOPROTEIN"/>
    <property type="match status" value="1"/>
</dbReference>
<evidence type="ECO:0000259" key="2">
    <source>
        <dbReference type="Pfam" id="PF01551"/>
    </source>
</evidence>
<dbReference type="GO" id="GO:0004222">
    <property type="term" value="F:metalloendopeptidase activity"/>
    <property type="evidence" value="ECO:0007669"/>
    <property type="project" value="TreeGrafter"/>
</dbReference>
<evidence type="ECO:0000313" key="3">
    <source>
        <dbReference type="EMBL" id="PQA58938.1"/>
    </source>
</evidence>
<name>A0A2S7IMU0_9BACT</name>
<organism evidence="3 4">
    <name type="scientific">Siphonobacter curvatus</name>
    <dbReference type="NCBI Taxonomy" id="2094562"/>
    <lineage>
        <taxon>Bacteria</taxon>
        <taxon>Pseudomonadati</taxon>
        <taxon>Bacteroidota</taxon>
        <taxon>Cytophagia</taxon>
        <taxon>Cytophagales</taxon>
        <taxon>Cytophagaceae</taxon>
        <taxon>Siphonobacter</taxon>
    </lineage>
</organism>
<keyword evidence="1" id="KW-0732">Signal</keyword>
<comment type="caution">
    <text evidence="3">The sequence shown here is derived from an EMBL/GenBank/DDBJ whole genome shotgun (WGS) entry which is preliminary data.</text>
</comment>
<dbReference type="InterPro" id="IPR011055">
    <property type="entry name" value="Dup_hybrid_motif"/>
</dbReference>
<evidence type="ECO:0000256" key="1">
    <source>
        <dbReference type="SAM" id="SignalP"/>
    </source>
</evidence>
<dbReference type="RefSeq" id="WP_104710104.1">
    <property type="nucleotide sequence ID" value="NZ_PTRA01000001.1"/>
</dbReference>
<feature type="domain" description="M23ase beta-sheet core" evidence="2">
    <location>
        <begin position="198"/>
        <end position="295"/>
    </location>
</feature>
<reference evidence="4" key="1">
    <citation type="submission" date="2018-02" db="EMBL/GenBank/DDBJ databases">
        <title>Genome sequencing of Solimonas sp. HR-BB.</title>
        <authorList>
            <person name="Lee Y."/>
            <person name="Jeon C.O."/>
        </authorList>
    </citation>
    <scope>NUCLEOTIDE SEQUENCE [LARGE SCALE GENOMIC DNA]</scope>
    <source>
        <strain evidence="4">HR-U</strain>
    </source>
</reference>
<dbReference type="InterPro" id="IPR050570">
    <property type="entry name" value="Cell_wall_metabolism_enzyme"/>
</dbReference>
<protein>
    <submittedName>
        <fullName evidence="3">Peptidase M23</fullName>
    </submittedName>
</protein>
<dbReference type="Proteomes" id="UP000239590">
    <property type="component" value="Unassembled WGS sequence"/>
</dbReference>
<dbReference type="CDD" id="cd12797">
    <property type="entry name" value="M23_peptidase"/>
    <property type="match status" value="1"/>
</dbReference>